<dbReference type="Proteomes" id="UP000277928">
    <property type="component" value="Unassembled WGS sequence"/>
</dbReference>
<keyword evidence="1" id="KW-0175">Coiled coil</keyword>
<accession>A0A3P6T615</accession>
<name>A0A3P6T615_LITSI</name>
<evidence type="ECO:0000313" key="3">
    <source>
        <dbReference type="EMBL" id="VDK83476.1"/>
    </source>
</evidence>
<feature type="region of interest" description="Disordered" evidence="2">
    <location>
        <begin position="1"/>
        <end position="41"/>
    </location>
</feature>
<feature type="compositionally biased region" description="Polar residues" evidence="2">
    <location>
        <begin position="1"/>
        <end position="36"/>
    </location>
</feature>
<organism evidence="3 4">
    <name type="scientific">Litomosoides sigmodontis</name>
    <name type="common">Filarial nematode worm</name>
    <dbReference type="NCBI Taxonomy" id="42156"/>
    <lineage>
        <taxon>Eukaryota</taxon>
        <taxon>Metazoa</taxon>
        <taxon>Ecdysozoa</taxon>
        <taxon>Nematoda</taxon>
        <taxon>Chromadorea</taxon>
        <taxon>Rhabditida</taxon>
        <taxon>Spirurina</taxon>
        <taxon>Spiruromorpha</taxon>
        <taxon>Filarioidea</taxon>
        <taxon>Onchocercidae</taxon>
        <taxon>Litomosoides</taxon>
    </lineage>
</organism>
<proteinExistence type="predicted"/>
<evidence type="ECO:0000256" key="2">
    <source>
        <dbReference type="SAM" id="MobiDB-lite"/>
    </source>
</evidence>
<sequence>MIPRSQHVNSDPIQQGQNQPVNDILNSANHPANPSGPSGDFVDVTNLAQPPNAQSFIRFPPQAPYTPSISHSFQCVPQFLASPILIRSMMLETVHIRTPLILSIEHGQLPLTINNAGHVTLQQPVQSHGNKQILPKVTTASSNERSTVPPLGAKLSKHEDNDYNLEDGLKRLSNLVNLRGGAKTKPEESVVLTYTGKRIRQLNTEIVLCRRKIKRLSRNVKRLSDKVASLRASLPLSLPGKASMLCQKVEVEEFLERYIREKTDEDHSFWIMAKIMKPLLETLMEKLDQLPKDKLLSGVNAWVKENFNPNIVRSCASSFLTEFDTHCRALSKSTALQEYVQMEISEQKKKVNEEGEKVVDLMEG</sequence>
<feature type="coiled-coil region" evidence="1">
    <location>
        <begin position="199"/>
        <end position="233"/>
    </location>
</feature>
<dbReference type="OrthoDB" id="6022628at2759"/>
<dbReference type="STRING" id="42156.A0A3P6T615"/>
<reference evidence="3 4" key="1">
    <citation type="submission" date="2018-08" db="EMBL/GenBank/DDBJ databases">
        <authorList>
            <person name="Laetsch R D."/>
            <person name="Stevens L."/>
            <person name="Kumar S."/>
            <person name="Blaxter L. M."/>
        </authorList>
    </citation>
    <scope>NUCLEOTIDE SEQUENCE [LARGE SCALE GENOMIC DNA]</scope>
</reference>
<gene>
    <name evidence="3" type="ORF">NLS_LOCUS6219</name>
</gene>
<dbReference type="AlphaFoldDB" id="A0A3P6T615"/>
<evidence type="ECO:0000256" key="1">
    <source>
        <dbReference type="SAM" id="Coils"/>
    </source>
</evidence>
<evidence type="ECO:0008006" key="5">
    <source>
        <dbReference type="Google" id="ProtNLM"/>
    </source>
</evidence>
<dbReference type="EMBL" id="UYRX01000531">
    <property type="protein sequence ID" value="VDK83476.1"/>
    <property type="molecule type" value="Genomic_DNA"/>
</dbReference>
<feature type="region of interest" description="Disordered" evidence="2">
    <location>
        <begin position="140"/>
        <end position="159"/>
    </location>
</feature>
<protein>
    <recommendedName>
        <fullName evidence="5">BHLH domain-containing protein</fullName>
    </recommendedName>
</protein>
<evidence type="ECO:0000313" key="4">
    <source>
        <dbReference type="Proteomes" id="UP000277928"/>
    </source>
</evidence>
<keyword evidence="4" id="KW-1185">Reference proteome</keyword>